<reference evidence="1 2" key="2">
    <citation type="journal article" date="2016" name="Genome Announc.">
        <title>Draft Genome Sequence of Oceanobacillus picturae Heshi-B3, Isolated from Fermented Rice Bran in a Traditional Japanese Seafood Dish.</title>
        <authorList>
            <person name="Akuzawa S."/>
            <person name="Nagaoka J."/>
            <person name="Kanekatsu M."/>
            <person name="Kanesaki Y."/>
            <person name="Suzuki T."/>
        </authorList>
    </citation>
    <scope>NUCLEOTIDE SEQUENCE [LARGE SCALE GENOMIC DNA]</scope>
    <source>
        <strain evidence="1 2">Heshi-B3</strain>
    </source>
</reference>
<accession>A0A0U9H5L9</accession>
<proteinExistence type="predicted"/>
<dbReference type="OrthoDB" id="2972667at2"/>
<gene>
    <name evidence="1" type="ORF">OPHB3_1946</name>
</gene>
<sequence>MDKRLEEKKPIIMEIDNVRIRKWDESNYFIERLETYWNPKEKKETTDYKFKGYYSTVSACLKAISSKGLLVEEKDVSDLESHLKEVEQSNAKLMKALEG</sequence>
<dbReference type="RefSeq" id="WP_058950164.1">
    <property type="nucleotide sequence ID" value="NZ_BBXV01000023.1"/>
</dbReference>
<name>A0A0U9H5L9_9BACI</name>
<protein>
    <submittedName>
        <fullName evidence="1">Uncharacterized protein</fullName>
    </submittedName>
</protein>
<organism evidence="1 2">
    <name type="scientific">Oceanobacillus picturae</name>
    <dbReference type="NCBI Taxonomy" id="171693"/>
    <lineage>
        <taxon>Bacteria</taxon>
        <taxon>Bacillati</taxon>
        <taxon>Bacillota</taxon>
        <taxon>Bacilli</taxon>
        <taxon>Bacillales</taxon>
        <taxon>Bacillaceae</taxon>
        <taxon>Oceanobacillus</taxon>
    </lineage>
</organism>
<evidence type="ECO:0000313" key="1">
    <source>
        <dbReference type="EMBL" id="GAQ18007.1"/>
    </source>
</evidence>
<reference evidence="2" key="1">
    <citation type="submission" date="2015-07" db="EMBL/GenBank/DDBJ databases">
        <title>Draft Genome Sequence of Oceanobacillus picturae Heshi-B3 that Was Isolated from Fermented Rice Bran with Aging Salted Mackerel, Which Was Named Heshiko as Traditional Fermented Seafood in Japan.</title>
        <authorList>
            <person name="Akuzawa S."/>
            <person name="Nakagawa J."/>
            <person name="Kanekatsu T."/>
            <person name="Kanesaki Y."/>
            <person name="Suzuki T."/>
        </authorList>
    </citation>
    <scope>NUCLEOTIDE SEQUENCE [LARGE SCALE GENOMIC DNA]</scope>
    <source>
        <strain evidence="2">Heshi-B3</strain>
    </source>
</reference>
<evidence type="ECO:0000313" key="2">
    <source>
        <dbReference type="Proteomes" id="UP000052946"/>
    </source>
</evidence>
<dbReference type="Proteomes" id="UP000052946">
    <property type="component" value="Unassembled WGS sequence"/>
</dbReference>
<dbReference type="EMBL" id="BBXV01000023">
    <property type="protein sequence ID" value="GAQ18007.1"/>
    <property type="molecule type" value="Genomic_DNA"/>
</dbReference>
<comment type="caution">
    <text evidence="1">The sequence shown here is derived from an EMBL/GenBank/DDBJ whole genome shotgun (WGS) entry which is preliminary data.</text>
</comment>
<dbReference type="AlphaFoldDB" id="A0A0U9H5L9"/>